<dbReference type="GeneID" id="95986928"/>
<reference evidence="2 3" key="1">
    <citation type="submission" date="2023-08" db="EMBL/GenBank/DDBJ databases">
        <title>Annotated Genome Sequence of Vanrija albida AlHP1.</title>
        <authorList>
            <person name="Herzog R."/>
        </authorList>
    </citation>
    <scope>NUCLEOTIDE SEQUENCE [LARGE SCALE GENOMIC DNA]</scope>
    <source>
        <strain evidence="2 3">AlHP1</strain>
    </source>
</reference>
<gene>
    <name evidence="2" type="ORF">Q8F55_005885</name>
</gene>
<dbReference type="RefSeq" id="XP_069209005.1">
    <property type="nucleotide sequence ID" value="XM_069354363.1"/>
</dbReference>
<keyword evidence="3" id="KW-1185">Reference proteome</keyword>
<name>A0ABR3Q2V7_9TREE</name>
<sequence>MPASAVIVQHAAHTPLSGSPLGSPSLRPVASTLSADAAEPRGGRSATQTQRPYFSPRLQRSRSRPRGEVGMSSLAFAESVMRVVNARRARAAVLGMSPASPGGTLRETVEFAVDVPVWSAGCFSDLSTLHALRDKTLAHVHGLINHLAEQHSVHATYKLLARRPLSVGWGCIRLVPSSLDDVTGRPCQHNRRTSFVKPEGSLDAPAPSSPRRPLSMSFEHAIADEPEEEVEVSVKTGYSHANDEEDEEEADAVIKAEVDKRGAKEGQTFVMVIHGMESLILV</sequence>
<organism evidence="2 3">
    <name type="scientific">Vanrija albida</name>
    <dbReference type="NCBI Taxonomy" id="181172"/>
    <lineage>
        <taxon>Eukaryota</taxon>
        <taxon>Fungi</taxon>
        <taxon>Dikarya</taxon>
        <taxon>Basidiomycota</taxon>
        <taxon>Agaricomycotina</taxon>
        <taxon>Tremellomycetes</taxon>
        <taxon>Trichosporonales</taxon>
        <taxon>Trichosporonaceae</taxon>
        <taxon>Vanrija</taxon>
    </lineage>
</organism>
<evidence type="ECO:0000313" key="2">
    <source>
        <dbReference type="EMBL" id="KAL1409061.1"/>
    </source>
</evidence>
<accession>A0ABR3Q2V7</accession>
<protein>
    <submittedName>
        <fullName evidence="2">Uncharacterized protein</fullName>
    </submittedName>
</protein>
<dbReference type="Proteomes" id="UP001565368">
    <property type="component" value="Unassembled WGS sequence"/>
</dbReference>
<evidence type="ECO:0000256" key="1">
    <source>
        <dbReference type="SAM" id="MobiDB-lite"/>
    </source>
</evidence>
<proteinExistence type="predicted"/>
<feature type="region of interest" description="Disordered" evidence="1">
    <location>
        <begin position="183"/>
        <end position="213"/>
    </location>
</feature>
<feature type="compositionally biased region" description="Low complexity" evidence="1">
    <location>
        <begin position="201"/>
        <end position="213"/>
    </location>
</feature>
<comment type="caution">
    <text evidence="2">The sequence shown here is derived from an EMBL/GenBank/DDBJ whole genome shotgun (WGS) entry which is preliminary data.</text>
</comment>
<feature type="region of interest" description="Disordered" evidence="1">
    <location>
        <begin position="14"/>
        <end position="69"/>
    </location>
</feature>
<feature type="compositionally biased region" description="Low complexity" evidence="1">
    <location>
        <begin position="15"/>
        <end position="26"/>
    </location>
</feature>
<evidence type="ECO:0000313" key="3">
    <source>
        <dbReference type="Proteomes" id="UP001565368"/>
    </source>
</evidence>
<dbReference type="EMBL" id="JBBXJM010000004">
    <property type="protein sequence ID" value="KAL1409061.1"/>
    <property type="molecule type" value="Genomic_DNA"/>
</dbReference>